<protein>
    <recommendedName>
        <fullName evidence="7">Enoyl reductase (ER) domain-containing protein</fullName>
    </recommendedName>
</protein>
<gene>
    <name evidence="8" type="ORF">AYL99_02622</name>
</gene>
<keyword evidence="4 6" id="KW-0862">Zinc</keyword>
<dbReference type="InterPro" id="IPR036291">
    <property type="entry name" value="NAD(P)-bd_dom_sf"/>
</dbReference>
<feature type="domain" description="Enoyl reductase (ER)" evidence="7">
    <location>
        <begin position="23"/>
        <end position="378"/>
    </location>
</feature>
<dbReference type="EMBL" id="LVYI01000002">
    <property type="protein sequence ID" value="OAP63395.1"/>
    <property type="molecule type" value="Genomic_DNA"/>
</dbReference>
<name>A0A178ZWL9_9EURO</name>
<dbReference type="InterPro" id="IPR013149">
    <property type="entry name" value="ADH-like_C"/>
</dbReference>
<dbReference type="GeneID" id="30006792"/>
<dbReference type="Proteomes" id="UP000078343">
    <property type="component" value="Unassembled WGS sequence"/>
</dbReference>
<dbReference type="InterPro" id="IPR020843">
    <property type="entry name" value="ER"/>
</dbReference>
<accession>A0A178ZWL9</accession>
<dbReference type="SMART" id="SM00829">
    <property type="entry name" value="PKS_ER"/>
    <property type="match status" value="1"/>
</dbReference>
<reference evidence="8 9" key="1">
    <citation type="submission" date="2016-04" db="EMBL/GenBank/DDBJ databases">
        <title>Draft genome of Fonsecaea erecta CBS 125763.</title>
        <authorList>
            <person name="Weiss V.A."/>
            <person name="Vicente V.A."/>
            <person name="Raittz R.T."/>
            <person name="Moreno L.F."/>
            <person name="De Souza E.M."/>
            <person name="Pedrosa F.O."/>
            <person name="Steffens M.B."/>
            <person name="Faoro H."/>
            <person name="Tadra-Sfeir M.Z."/>
            <person name="Najafzadeh M.J."/>
            <person name="Felipe M.S."/>
            <person name="Teixeira M."/>
            <person name="Sun J."/>
            <person name="Xi L."/>
            <person name="Gomes R."/>
            <person name="De Azevedo C.M."/>
            <person name="Salgado C.G."/>
            <person name="Da Silva M.B."/>
            <person name="Nascimento M.F."/>
            <person name="Queiroz-Telles F."/>
            <person name="Attili D.S."/>
            <person name="Gorbushina A."/>
        </authorList>
    </citation>
    <scope>NUCLEOTIDE SEQUENCE [LARGE SCALE GENOMIC DNA]</scope>
    <source>
        <strain evidence="8 9">CBS 125763</strain>
    </source>
</reference>
<dbReference type="SUPFAM" id="SSF51735">
    <property type="entry name" value="NAD(P)-binding Rossmann-fold domains"/>
    <property type="match status" value="1"/>
</dbReference>
<dbReference type="AlphaFoldDB" id="A0A178ZWL9"/>
<evidence type="ECO:0000256" key="1">
    <source>
        <dbReference type="ARBA" id="ARBA00001947"/>
    </source>
</evidence>
<evidence type="ECO:0000259" key="7">
    <source>
        <dbReference type="SMART" id="SM00829"/>
    </source>
</evidence>
<organism evidence="8 9">
    <name type="scientific">Fonsecaea erecta</name>
    <dbReference type="NCBI Taxonomy" id="1367422"/>
    <lineage>
        <taxon>Eukaryota</taxon>
        <taxon>Fungi</taxon>
        <taxon>Dikarya</taxon>
        <taxon>Ascomycota</taxon>
        <taxon>Pezizomycotina</taxon>
        <taxon>Eurotiomycetes</taxon>
        <taxon>Chaetothyriomycetidae</taxon>
        <taxon>Chaetothyriales</taxon>
        <taxon>Herpotrichiellaceae</taxon>
        <taxon>Fonsecaea</taxon>
    </lineage>
</organism>
<dbReference type="Pfam" id="PF08240">
    <property type="entry name" value="ADH_N"/>
    <property type="match status" value="1"/>
</dbReference>
<evidence type="ECO:0000256" key="6">
    <source>
        <dbReference type="RuleBase" id="RU361277"/>
    </source>
</evidence>
<sequence>MSDPAPTFDIPKECWGGVVKNEGPDFYVEVEKVPVPEVGPNDVLIKLNATGLCLSDIHFMLNDWALPKMSELGVKCAGHEGAGVIVKVGENVKAYKVGQRAGYKPIQDVCHSCEYCKTGRETYCTKAVFTGGACDGSYKQYVVSPENYTTLIPDGVSDYVAGPVMCSASTIYSSLKESDLRPGQWAVFPGGGGGVGIQGVQLAAAMGIRPIVVDTGDERKKLALHMGAEHFIDFKEGDPVKKVLEITEGGAHGVIVTGAYLWGTLRPFPNGKKLTASAAVQSYPIALDYLGGRAGGQVMCIGIPPHGKYHIDLDPSKLVFRNQSIKGTLVASLADIDETLDFAKRGKLHLEPTVVGLSKFNESVQKLKNGQVAGRIVVDFNLP</sequence>
<evidence type="ECO:0000256" key="3">
    <source>
        <dbReference type="ARBA" id="ARBA00022723"/>
    </source>
</evidence>
<dbReference type="Gene3D" id="3.40.50.720">
    <property type="entry name" value="NAD(P)-binding Rossmann-like Domain"/>
    <property type="match status" value="1"/>
</dbReference>
<dbReference type="GO" id="GO:0005737">
    <property type="term" value="C:cytoplasm"/>
    <property type="evidence" value="ECO:0007669"/>
    <property type="project" value="TreeGrafter"/>
</dbReference>
<dbReference type="RefSeq" id="XP_018696762.1">
    <property type="nucleotide sequence ID" value="XM_018834138.1"/>
</dbReference>
<dbReference type="PANTHER" id="PTHR42940:SF1">
    <property type="entry name" value="ENOYL REDUCTASE (ER) DOMAIN-CONTAINING PROTEIN"/>
    <property type="match status" value="1"/>
</dbReference>
<dbReference type="InterPro" id="IPR011032">
    <property type="entry name" value="GroES-like_sf"/>
</dbReference>
<evidence type="ECO:0000313" key="9">
    <source>
        <dbReference type="Proteomes" id="UP000078343"/>
    </source>
</evidence>
<keyword evidence="3 6" id="KW-0479">Metal-binding</keyword>
<comment type="cofactor">
    <cofactor evidence="1 6">
        <name>Zn(2+)</name>
        <dbReference type="ChEBI" id="CHEBI:29105"/>
    </cofactor>
</comment>
<dbReference type="PROSITE" id="PS00059">
    <property type="entry name" value="ADH_ZINC"/>
    <property type="match status" value="1"/>
</dbReference>
<dbReference type="STRING" id="1367422.A0A178ZWL9"/>
<dbReference type="Gene3D" id="3.90.180.10">
    <property type="entry name" value="Medium-chain alcohol dehydrogenases, catalytic domain"/>
    <property type="match status" value="1"/>
</dbReference>
<dbReference type="InterPro" id="IPR002328">
    <property type="entry name" value="ADH_Zn_CS"/>
</dbReference>
<keyword evidence="5" id="KW-0560">Oxidoreductase</keyword>
<evidence type="ECO:0000256" key="4">
    <source>
        <dbReference type="ARBA" id="ARBA00022833"/>
    </source>
</evidence>
<dbReference type="Pfam" id="PF00107">
    <property type="entry name" value="ADH_zinc_N"/>
    <property type="match status" value="1"/>
</dbReference>
<dbReference type="OrthoDB" id="1879366at2759"/>
<comment type="similarity">
    <text evidence="2 6">Belongs to the zinc-containing alcohol dehydrogenase family.</text>
</comment>
<evidence type="ECO:0000256" key="5">
    <source>
        <dbReference type="ARBA" id="ARBA00023002"/>
    </source>
</evidence>
<dbReference type="PANTHER" id="PTHR42940">
    <property type="entry name" value="ALCOHOL DEHYDROGENASE 1-RELATED"/>
    <property type="match status" value="1"/>
</dbReference>
<dbReference type="InterPro" id="IPR013154">
    <property type="entry name" value="ADH-like_N"/>
</dbReference>
<evidence type="ECO:0000256" key="2">
    <source>
        <dbReference type="ARBA" id="ARBA00008072"/>
    </source>
</evidence>
<comment type="caution">
    <text evidence="8">The sequence shown here is derived from an EMBL/GenBank/DDBJ whole genome shotgun (WGS) entry which is preliminary data.</text>
</comment>
<dbReference type="CDD" id="cd08297">
    <property type="entry name" value="CAD3"/>
    <property type="match status" value="1"/>
</dbReference>
<dbReference type="SUPFAM" id="SSF50129">
    <property type="entry name" value="GroES-like"/>
    <property type="match status" value="1"/>
</dbReference>
<keyword evidence="9" id="KW-1185">Reference proteome</keyword>
<dbReference type="GO" id="GO:0008270">
    <property type="term" value="F:zinc ion binding"/>
    <property type="evidence" value="ECO:0007669"/>
    <property type="project" value="InterPro"/>
</dbReference>
<proteinExistence type="inferred from homology"/>
<evidence type="ECO:0000313" key="8">
    <source>
        <dbReference type="EMBL" id="OAP63395.1"/>
    </source>
</evidence>
<dbReference type="GO" id="GO:0004022">
    <property type="term" value="F:alcohol dehydrogenase (NAD+) activity"/>
    <property type="evidence" value="ECO:0007669"/>
    <property type="project" value="TreeGrafter"/>
</dbReference>